<proteinExistence type="predicted"/>
<name>A0A8X6TAF1_NEPPI</name>
<evidence type="ECO:0000313" key="2">
    <source>
        <dbReference type="Proteomes" id="UP000887013"/>
    </source>
</evidence>
<sequence>MATDIQIILFRRSETPQKISYHHEVFGVFDPGLPGVQLSCGIQELQPVLPVLLHQPVCIWGQVQRPRNLQLRIPAEIRLRREGGRLRLCGIPRGPPLRLKLVNTSQEERVVVESSV</sequence>
<dbReference type="Proteomes" id="UP000887013">
    <property type="component" value="Unassembled WGS sequence"/>
</dbReference>
<protein>
    <submittedName>
        <fullName evidence="1">Uncharacterized protein</fullName>
    </submittedName>
</protein>
<dbReference type="AlphaFoldDB" id="A0A8X6TAF1"/>
<keyword evidence="2" id="KW-1185">Reference proteome</keyword>
<comment type="caution">
    <text evidence="1">The sequence shown here is derived from an EMBL/GenBank/DDBJ whole genome shotgun (WGS) entry which is preliminary data.</text>
</comment>
<reference evidence="1" key="1">
    <citation type="submission" date="2020-08" db="EMBL/GenBank/DDBJ databases">
        <title>Multicomponent nature underlies the extraordinary mechanical properties of spider dragline silk.</title>
        <authorList>
            <person name="Kono N."/>
            <person name="Nakamura H."/>
            <person name="Mori M."/>
            <person name="Yoshida Y."/>
            <person name="Ohtoshi R."/>
            <person name="Malay A.D."/>
            <person name="Moran D.A.P."/>
            <person name="Tomita M."/>
            <person name="Numata K."/>
            <person name="Arakawa K."/>
        </authorList>
    </citation>
    <scope>NUCLEOTIDE SEQUENCE</scope>
</reference>
<organism evidence="1 2">
    <name type="scientific">Nephila pilipes</name>
    <name type="common">Giant wood spider</name>
    <name type="synonym">Nephila maculata</name>
    <dbReference type="NCBI Taxonomy" id="299642"/>
    <lineage>
        <taxon>Eukaryota</taxon>
        <taxon>Metazoa</taxon>
        <taxon>Ecdysozoa</taxon>
        <taxon>Arthropoda</taxon>
        <taxon>Chelicerata</taxon>
        <taxon>Arachnida</taxon>
        <taxon>Araneae</taxon>
        <taxon>Araneomorphae</taxon>
        <taxon>Entelegynae</taxon>
        <taxon>Araneoidea</taxon>
        <taxon>Nephilidae</taxon>
        <taxon>Nephila</taxon>
    </lineage>
</organism>
<gene>
    <name evidence="1" type="ORF">NPIL_471921</name>
</gene>
<dbReference type="EMBL" id="BMAW01099999">
    <property type="protein sequence ID" value="GFS92933.1"/>
    <property type="molecule type" value="Genomic_DNA"/>
</dbReference>
<accession>A0A8X6TAF1</accession>
<evidence type="ECO:0000313" key="1">
    <source>
        <dbReference type="EMBL" id="GFS92933.1"/>
    </source>
</evidence>